<comment type="caution">
    <text evidence="1">The sequence shown here is derived from an EMBL/GenBank/DDBJ whole genome shotgun (WGS) entry which is preliminary data.</text>
</comment>
<gene>
    <name evidence="1" type="ORF">IAB36_01250</name>
</gene>
<dbReference type="EMBL" id="DVGY01000031">
    <property type="protein sequence ID" value="HIR40436.1"/>
    <property type="molecule type" value="Genomic_DNA"/>
</dbReference>
<dbReference type="AlphaFoldDB" id="A0A9D1AJR0"/>
<protein>
    <submittedName>
        <fullName evidence="1">Uncharacterized protein</fullName>
    </submittedName>
</protein>
<proteinExistence type="predicted"/>
<name>A0A9D1AJR0_9FIRM</name>
<accession>A0A9D1AJR0</accession>
<evidence type="ECO:0000313" key="1">
    <source>
        <dbReference type="EMBL" id="HIR40436.1"/>
    </source>
</evidence>
<evidence type="ECO:0000313" key="2">
    <source>
        <dbReference type="Proteomes" id="UP000886749"/>
    </source>
</evidence>
<organism evidence="1 2">
    <name type="scientific">Candidatus Egerieicola pullicola</name>
    <dbReference type="NCBI Taxonomy" id="2840775"/>
    <lineage>
        <taxon>Bacteria</taxon>
        <taxon>Bacillati</taxon>
        <taxon>Bacillota</taxon>
        <taxon>Clostridia</taxon>
        <taxon>Eubacteriales</taxon>
        <taxon>Oscillospiraceae</taxon>
        <taxon>Oscillospiraceae incertae sedis</taxon>
        <taxon>Candidatus Egerieicola</taxon>
    </lineage>
</organism>
<reference evidence="1" key="1">
    <citation type="submission" date="2020-10" db="EMBL/GenBank/DDBJ databases">
        <authorList>
            <person name="Gilroy R."/>
        </authorList>
    </citation>
    <scope>NUCLEOTIDE SEQUENCE</scope>
    <source>
        <strain evidence="1">CHK184-25365</strain>
    </source>
</reference>
<reference evidence="1" key="2">
    <citation type="journal article" date="2021" name="PeerJ">
        <title>Extensive microbial diversity within the chicken gut microbiome revealed by metagenomics and culture.</title>
        <authorList>
            <person name="Gilroy R."/>
            <person name="Ravi A."/>
            <person name="Getino M."/>
            <person name="Pursley I."/>
            <person name="Horton D.L."/>
            <person name="Alikhan N.F."/>
            <person name="Baker D."/>
            <person name="Gharbi K."/>
            <person name="Hall N."/>
            <person name="Watson M."/>
            <person name="Adriaenssens E.M."/>
            <person name="Foster-Nyarko E."/>
            <person name="Jarju S."/>
            <person name="Secka A."/>
            <person name="Antonio M."/>
            <person name="Oren A."/>
            <person name="Chaudhuri R.R."/>
            <person name="La Ragione R."/>
            <person name="Hildebrand F."/>
            <person name="Pallen M.J."/>
        </authorList>
    </citation>
    <scope>NUCLEOTIDE SEQUENCE</scope>
    <source>
        <strain evidence="1">CHK184-25365</strain>
    </source>
</reference>
<sequence length="99" mass="11082">MMHRKYLLIVQSPSGPIRFAMVLSLSPGRCSGYCEFRGNIVPIETVQIDSRQQVELKGTAPISSGWFRYRVSIPMEESSFDSTMEIGGNDTMRLHGKVA</sequence>
<dbReference type="Proteomes" id="UP000886749">
    <property type="component" value="Unassembled WGS sequence"/>
</dbReference>